<organism evidence="2 4">
    <name type="scientific">Bacillus clarus</name>
    <dbReference type="NCBI Taxonomy" id="2338372"/>
    <lineage>
        <taxon>Bacteria</taxon>
        <taxon>Bacillati</taxon>
        <taxon>Bacillota</taxon>
        <taxon>Bacilli</taxon>
        <taxon>Bacillales</taxon>
        <taxon>Bacillaceae</taxon>
        <taxon>Bacillus</taxon>
        <taxon>Bacillus cereus group</taxon>
    </lineage>
</organism>
<feature type="transmembrane region" description="Helical" evidence="1">
    <location>
        <begin position="48"/>
        <end position="69"/>
    </location>
</feature>
<keyword evidence="1" id="KW-1133">Transmembrane helix</keyword>
<dbReference type="Proteomes" id="UP000029389">
    <property type="component" value="Unassembled WGS sequence"/>
</dbReference>
<feature type="transmembrane region" description="Helical" evidence="1">
    <location>
        <begin position="105"/>
        <end position="125"/>
    </location>
</feature>
<dbReference type="EMBL" id="JMQC01000008">
    <property type="protein sequence ID" value="KFN00999.1"/>
    <property type="molecule type" value="Genomic_DNA"/>
</dbReference>
<keyword evidence="1" id="KW-0812">Transmembrane</keyword>
<keyword evidence="5" id="KW-1185">Reference proteome</keyword>
<feature type="transmembrane region" description="Helical" evidence="1">
    <location>
        <begin position="132"/>
        <end position="151"/>
    </location>
</feature>
<protein>
    <submittedName>
        <fullName evidence="2">Putative membrane protein</fullName>
    </submittedName>
</protein>
<evidence type="ECO:0000313" key="3">
    <source>
        <dbReference type="EMBL" id="RFT66879.1"/>
    </source>
</evidence>
<evidence type="ECO:0000256" key="1">
    <source>
        <dbReference type="SAM" id="Phobius"/>
    </source>
</evidence>
<reference evidence="3 5" key="2">
    <citation type="submission" date="2018-08" db="EMBL/GenBank/DDBJ databases">
        <title>Bacillus clarus sp. nov. strain PS00077A.</title>
        <authorList>
            <person name="Mendez Acevedo M."/>
            <person name="Carroll L."/>
            <person name="Mukherjee M."/>
            <person name="Wiedmann M."/>
            <person name="Kovac J."/>
        </authorList>
    </citation>
    <scope>NUCLEOTIDE SEQUENCE [LARGE SCALE GENOMIC DNA]</scope>
    <source>
        <strain evidence="3 5">PS00077A</strain>
    </source>
</reference>
<proteinExistence type="predicted"/>
<feature type="transmembrane region" description="Helical" evidence="1">
    <location>
        <begin position="81"/>
        <end position="99"/>
    </location>
</feature>
<evidence type="ECO:0000313" key="5">
    <source>
        <dbReference type="Proteomes" id="UP000264294"/>
    </source>
</evidence>
<evidence type="ECO:0000313" key="2">
    <source>
        <dbReference type="EMBL" id="KFN00999.1"/>
    </source>
</evidence>
<evidence type="ECO:0000313" key="4">
    <source>
        <dbReference type="Proteomes" id="UP000029389"/>
    </source>
</evidence>
<dbReference type="EMBL" id="QVOD01000011">
    <property type="protein sequence ID" value="RFT66879.1"/>
    <property type="molecule type" value="Genomic_DNA"/>
</dbReference>
<comment type="caution">
    <text evidence="2">The sequence shown here is derived from an EMBL/GenBank/DDBJ whole genome shotgun (WGS) entry which is preliminary data.</text>
</comment>
<reference evidence="2 4" key="1">
    <citation type="submission" date="2014-04" db="EMBL/GenBank/DDBJ databases">
        <authorList>
            <person name="Bishop-Lilly K.A."/>
            <person name="Broomall S.M."/>
            <person name="Chain P.S."/>
            <person name="Chertkov O."/>
            <person name="Coyne S.R."/>
            <person name="Daligault H.E."/>
            <person name="Davenport K.W."/>
            <person name="Erkkila T."/>
            <person name="Frey K.G."/>
            <person name="Gibbons H.S."/>
            <person name="Gu W."/>
            <person name="Jaissle J."/>
            <person name="Johnson S.L."/>
            <person name="Koroleva G.I."/>
            <person name="Ladner J.T."/>
            <person name="Lo C.-C."/>
            <person name="Minogue T.D."/>
            <person name="Munk C."/>
            <person name="Palacios G.F."/>
            <person name="Redden C.L."/>
            <person name="Rosenzweig C.N."/>
            <person name="Scholz M.B."/>
            <person name="Teshima H."/>
            <person name="Xu Y."/>
        </authorList>
    </citation>
    <scope>NUCLEOTIDE SEQUENCE [LARGE SCALE GENOMIC DNA]</scope>
    <source>
        <strain evidence="2 4">BHP</strain>
    </source>
</reference>
<dbReference type="RefSeq" id="WP_042980751.1">
    <property type="nucleotide sequence ID" value="NZ_JMQC01000008.1"/>
</dbReference>
<dbReference type="PATRIC" id="fig|1405.8.peg.2211"/>
<keyword evidence="1" id="KW-0472">Membrane</keyword>
<gene>
    <name evidence="3" type="ORF">D0U04_11895</name>
    <name evidence="2" type="ORF">DJ93_2031</name>
</gene>
<accession>A0A090YQ90</accession>
<dbReference type="Proteomes" id="UP000264294">
    <property type="component" value="Unassembled WGS sequence"/>
</dbReference>
<dbReference type="AlphaFoldDB" id="A0A090YQ90"/>
<sequence>MNKTSTFSYILTKLTATCLLFLLIASFVLSTASKQTMYSFLNGLHELLFAPWTVILASYAIFCSVCIDNVNFKQQNTMKKLCLYILCGYLFFLPFQVFQGTGLRPLLFAGSIGAICSVFFYLCTVIAKRFKWLQYLVPSIMLITFISINFVDVTQKEQWKENRTKHSFEASFQHFSGEHKIPIELKRGDILEFTIESPSETPDAYIEDVKMASEFQEEEKYLALTDHNTYQFAAVKTGKHYIVINGNNLKGKLQVNWNIK</sequence>
<name>A0A090YQ90_9BACI</name>